<evidence type="ECO:0000256" key="6">
    <source>
        <dbReference type="ARBA" id="ARBA00023027"/>
    </source>
</evidence>
<keyword evidence="5" id="KW-0560">Oxidoreductase</keyword>
<dbReference type="Gene3D" id="3.40.50.1970">
    <property type="match status" value="1"/>
</dbReference>
<dbReference type="SUPFAM" id="SSF56796">
    <property type="entry name" value="Dehydroquinate synthase-like"/>
    <property type="match status" value="1"/>
</dbReference>
<dbReference type="GO" id="GO:0008654">
    <property type="term" value="P:phospholipid biosynthetic process"/>
    <property type="evidence" value="ECO:0007669"/>
    <property type="project" value="UniProtKB-KW"/>
</dbReference>
<keyword evidence="4" id="KW-0521">NADP</keyword>
<dbReference type="GO" id="GO:0016614">
    <property type="term" value="F:oxidoreductase activity, acting on CH-OH group of donors"/>
    <property type="evidence" value="ECO:0007669"/>
    <property type="project" value="InterPro"/>
</dbReference>
<keyword evidence="6" id="KW-0520">NAD</keyword>
<evidence type="ECO:0000313" key="10">
    <source>
        <dbReference type="EMBL" id="HIQ79318.1"/>
    </source>
</evidence>
<dbReference type="GO" id="GO:0046872">
    <property type="term" value="F:metal ion binding"/>
    <property type="evidence" value="ECO:0007669"/>
    <property type="project" value="UniProtKB-KW"/>
</dbReference>
<comment type="caution">
    <text evidence="10">The sequence shown here is derived from an EMBL/GenBank/DDBJ whole genome shotgun (WGS) entry which is preliminary data.</text>
</comment>
<evidence type="ECO:0000256" key="9">
    <source>
        <dbReference type="ARBA" id="ARBA00023264"/>
    </source>
</evidence>
<dbReference type="AlphaFoldDB" id="A0A9D0ZF63"/>
<evidence type="ECO:0000256" key="4">
    <source>
        <dbReference type="ARBA" id="ARBA00022857"/>
    </source>
</evidence>
<organism evidence="10 11">
    <name type="scientific">Candidatus Scatomorpha intestinavium</name>
    <dbReference type="NCBI Taxonomy" id="2840922"/>
    <lineage>
        <taxon>Bacteria</taxon>
        <taxon>Bacillati</taxon>
        <taxon>Bacillota</taxon>
        <taxon>Clostridia</taxon>
        <taxon>Eubacteriales</taxon>
        <taxon>Candidatus Scatomorpha</taxon>
    </lineage>
</organism>
<dbReference type="Gene3D" id="1.20.1090.10">
    <property type="entry name" value="Dehydroquinate synthase-like - alpha domain"/>
    <property type="match status" value="1"/>
</dbReference>
<reference evidence="10" key="2">
    <citation type="journal article" date="2021" name="PeerJ">
        <title>Extensive microbial diversity within the chicken gut microbiome revealed by metagenomics and culture.</title>
        <authorList>
            <person name="Gilroy R."/>
            <person name="Ravi A."/>
            <person name="Getino M."/>
            <person name="Pursley I."/>
            <person name="Horton D.L."/>
            <person name="Alikhan N.F."/>
            <person name="Baker D."/>
            <person name="Gharbi K."/>
            <person name="Hall N."/>
            <person name="Watson M."/>
            <person name="Adriaenssens E.M."/>
            <person name="Foster-Nyarko E."/>
            <person name="Jarju S."/>
            <person name="Secka A."/>
            <person name="Antonio M."/>
            <person name="Oren A."/>
            <person name="Chaudhuri R.R."/>
            <person name="La Ragione R."/>
            <person name="Hildebrand F."/>
            <person name="Pallen M.J."/>
        </authorList>
    </citation>
    <scope>NUCLEOTIDE SEQUENCE</scope>
    <source>
        <strain evidence="10">ChiBcolR7-354</strain>
    </source>
</reference>
<keyword evidence="3" id="KW-0479">Metal-binding</keyword>
<dbReference type="Proteomes" id="UP000824262">
    <property type="component" value="Unassembled WGS sequence"/>
</dbReference>
<dbReference type="PANTHER" id="PTHR43616:SF5">
    <property type="entry name" value="GLYCEROL DEHYDROGENASE 1"/>
    <property type="match status" value="1"/>
</dbReference>
<accession>A0A9D0ZF63</accession>
<proteinExistence type="predicted"/>
<sequence>MILDCAKYSGRCACGMAHPMETRLVVAEYGALRSFDRYMEECGLTGRRTVLYDTNTYNLPGMIHVRADREIVLDARGLHSEKGLIEAIVPELDDPDVIITVGSGTLMDFARYNANTLGIPFVAIPTLASSDGFTANVCSVVIDGHKRSIPMHAPALVVTDLNIIAGAPMSLTVSGVADILAKHLSLADWLIAHLVSGEHYCERVALLAREALALMERSVAGLLRGDRPDFEAMTAAQMYSGLTMQMMGSSRAASGAEHLIAHLVEMKPPRFESAHGVHGECVGVGAVVVSEEYHRLARLKPRAKPFEPLDEGWIREKFGPLADGIIAENADDVLKRFDAQRIVDCWDEIVYIISQIPSAESLADTLRALDGKYRLRDIGIDEALRPELLDISSAIRNRLTLARMRRVLDFEG</sequence>
<evidence type="ECO:0000313" key="11">
    <source>
        <dbReference type="Proteomes" id="UP000824262"/>
    </source>
</evidence>
<evidence type="ECO:0000256" key="3">
    <source>
        <dbReference type="ARBA" id="ARBA00022723"/>
    </source>
</evidence>
<keyword evidence="2" id="KW-0444">Lipid biosynthesis</keyword>
<evidence type="ECO:0000256" key="7">
    <source>
        <dbReference type="ARBA" id="ARBA00023098"/>
    </source>
</evidence>
<keyword evidence="7" id="KW-0443">Lipid metabolism</keyword>
<keyword evidence="9" id="KW-1208">Phospholipid metabolism</keyword>
<evidence type="ECO:0000256" key="8">
    <source>
        <dbReference type="ARBA" id="ARBA00023209"/>
    </source>
</evidence>
<keyword evidence="8" id="KW-0594">Phospholipid biosynthesis</keyword>
<dbReference type="InterPro" id="IPR016205">
    <property type="entry name" value="Glycerol_DH"/>
</dbReference>
<reference evidence="10" key="1">
    <citation type="submission" date="2020-10" db="EMBL/GenBank/DDBJ databases">
        <authorList>
            <person name="Gilroy R."/>
        </authorList>
    </citation>
    <scope>NUCLEOTIDE SEQUENCE</scope>
    <source>
        <strain evidence="10">ChiBcolR7-354</strain>
    </source>
</reference>
<evidence type="ECO:0000256" key="5">
    <source>
        <dbReference type="ARBA" id="ARBA00023002"/>
    </source>
</evidence>
<keyword evidence="1" id="KW-0963">Cytoplasm</keyword>
<dbReference type="PANTHER" id="PTHR43616">
    <property type="entry name" value="GLYCEROL DEHYDROGENASE"/>
    <property type="match status" value="1"/>
</dbReference>
<dbReference type="Pfam" id="PF13685">
    <property type="entry name" value="Fe-ADH_2"/>
    <property type="match status" value="1"/>
</dbReference>
<evidence type="ECO:0000256" key="2">
    <source>
        <dbReference type="ARBA" id="ARBA00022516"/>
    </source>
</evidence>
<dbReference type="InterPro" id="IPR032837">
    <property type="entry name" value="G1PDH"/>
</dbReference>
<protein>
    <submittedName>
        <fullName evidence="10">Iron-containing alcohol dehydrogenase</fullName>
    </submittedName>
</protein>
<evidence type="ECO:0000256" key="1">
    <source>
        <dbReference type="ARBA" id="ARBA00022490"/>
    </source>
</evidence>
<gene>
    <name evidence="10" type="ORF">IAB77_08685</name>
</gene>
<name>A0A9D0ZF63_9FIRM</name>
<dbReference type="EMBL" id="DVGA01000096">
    <property type="protein sequence ID" value="HIQ79318.1"/>
    <property type="molecule type" value="Genomic_DNA"/>
</dbReference>